<dbReference type="Proteomes" id="UP000887580">
    <property type="component" value="Unplaced"/>
</dbReference>
<protein>
    <submittedName>
        <fullName evidence="2">Transmembrane protein</fullName>
    </submittedName>
</protein>
<reference evidence="2" key="1">
    <citation type="submission" date="2022-11" db="UniProtKB">
        <authorList>
            <consortium name="WormBaseParasite"/>
        </authorList>
    </citation>
    <scope>IDENTIFICATION</scope>
</reference>
<evidence type="ECO:0000313" key="1">
    <source>
        <dbReference type="Proteomes" id="UP000887580"/>
    </source>
</evidence>
<name>A0AC35FQ76_9BILA</name>
<accession>A0AC35FQ76</accession>
<evidence type="ECO:0000313" key="2">
    <source>
        <dbReference type="WBParaSite" id="PS1159_v2.g19254.t1"/>
    </source>
</evidence>
<dbReference type="WBParaSite" id="PS1159_v2.g19254.t1">
    <property type="protein sequence ID" value="PS1159_v2.g19254.t1"/>
    <property type="gene ID" value="PS1159_v2.g19254"/>
</dbReference>
<proteinExistence type="predicted"/>
<organism evidence="1 2">
    <name type="scientific">Panagrolaimus sp. PS1159</name>
    <dbReference type="NCBI Taxonomy" id="55785"/>
    <lineage>
        <taxon>Eukaryota</taxon>
        <taxon>Metazoa</taxon>
        <taxon>Ecdysozoa</taxon>
        <taxon>Nematoda</taxon>
        <taxon>Chromadorea</taxon>
        <taxon>Rhabditida</taxon>
        <taxon>Tylenchina</taxon>
        <taxon>Panagrolaimomorpha</taxon>
        <taxon>Panagrolaimoidea</taxon>
        <taxon>Panagrolaimidae</taxon>
        <taxon>Panagrolaimus</taxon>
    </lineage>
</organism>
<sequence>MESAYFDSKDPKYQTCFCHIETLTALISAFYFISGFISVIIVANLQPQYSLYLIPAVIILPFIFFATLYAIYSTNSAWLIPIMGLIGFQIFLSIAAFIFQIFDQKSSILNQQVTEELAYKLLGQIFGIFVSLWFFWIFYKCYGYLNEKRNAKKFQPLMIKQINAMNSMYPQMYAIPYENYPHQY</sequence>